<evidence type="ECO:0000313" key="3">
    <source>
        <dbReference type="Proteomes" id="UP001519460"/>
    </source>
</evidence>
<accession>A0ABD0JQL1</accession>
<dbReference type="Proteomes" id="UP001519460">
    <property type="component" value="Unassembled WGS sequence"/>
</dbReference>
<gene>
    <name evidence="2" type="ORF">BaRGS_00031711</name>
</gene>
<name>A0ABD0JQL1_9CAEN</name>
<sequence>MTGGLREKYLRVRMRCVVLVPRETCSCRRHNGAAMRFSALKIMQLVFNFQHMHSIKQESNDRGGKTWHDRCNPLHAASVLVPLYTMMPVASIATGRQFNQPQTDTPAQEALPPPDQLES</sequence>
<protein>
    <submittedName>
        <fullName evidence="2">Uncharacterized protein</fullName>
    </submittedName>
</protein>
<feature type="region of interest" description="Disordered" evidence="1">
    <location>
        <begin position="95"/>
        <end position="119"/>
    </location>
</feature>
<keyword evidence="3" id="KW-1185">Reference proteome</keyword>
<organism evidence="2 3">
    <name type="scientific">Batillaria attramentaria</name>
    <dbReference type="NCBI Taxonomy" id="370345"/>
    <lineage>
        <taxon>Eukaryota</taxon>
        <taxon>Metazoa</taxon>
        <taxon>Spiralia</taxon>
        <taxon>Lophotrochozoa</taxon>
        <taxon>Mollusca</taxon>
        <taxon>Gastropoda</taxon>
        <taxon>Caenogastropoda</taxon>
        <taxon>Sorbeoconcha</taxon>
        <taxon>Cerithioidea</taxon>
        <taxon>Batillariidae</taxon>
        <taxon>Batillaria</taxon>
    </lineage>
</organism>
<proteinExistence type="predicted"/>
<evidence type="ECO:0000313" key="2">
    <source>
        <dbReference type="EMBL" id="KAK7477031.1"/>
    </source>
</evidence>
<dbReference type="AlphaFoldDB" id="A0ABD0JQL1"/>
<evidence type="ECO:0000256" key="1">
    <source>
        <dbReference type="SAM" id="MobiDB-lite"/>
    </source>
</evidence>
<comment type="caution">
    <text evidence="2">The sequence shown here is derived from an EMBL/GenBank/DDBJ whole genome shotgun (WGS) entry which is preliminary data.</text>
</comment>
<dbReference type="EMBL" id="JACVVK020000359">
    <property type="protein sequence ID" value="KAK7477031.1"/>
    <property type="molecule type" value="Genomic_DNA"/>
</dbReference>
<reference evidence="2 3" key="1">
    <citation type="journal article" date="2023" name="Sci. Data">
        <title>Genome assembly of the Korean intertidal mud-creeper Batillaria attramentaria.</title>
        <authorList>
            <person name="Patra A.K."/>
            <person name="Ho P.T."/>
            <person name="Jun S."/>
            <person name="Lee S.J."/>
            <person name="Kim Y."/>
            <person name="Won Y.J."/>
        </authorList>
    </citation>
    <scope>NUCLEOTIDE SEQUENCE [LARGE SCALE GENOMIC DNA]</scope>
    <source>
        <strain evidence="2">Wonlab-2016</strain>
    </source>
</reference>
<feature type="compositionally biased region" description="Polar residues" evidence="1">
    <location>
        <begin position="95"/>
        <end position="106"/>
    </location>
</feature>